<evidence type="ECO:0000256" key="3">
    <source>
        <dbReference type="ARBA" id="ARBA00022475"/>
    </source>
</evidence>
<keyword evidence="6 7" id="KW-0472">Membrane</keyword>
<feature type="transmembrane region" description="Helical" evidence="7">
    <location>
        <begin position="378"/>
        <end position="398"/>
    </location>
</feature>
<feature type="transmembrane region" description="Helical" evidence="7">
    <location>
        <begin position="344"/>
        <end position="366"/>
    </location>
</feature>
<dbReference type="PROSITE" id="PS50850">
    <property type="entry name" value="MFS"/>
    <property type="match status" value="1"/>
</dbReference>
<feature type="domain" description="Major facilitator superfamily (MFS) profile" evidence="8">
    <location>
        <begin position="1"/>
        <end position="402"/>
    </location>
</feature>
<sequence length="403" mass="40158">MEFVDARPQVAGGSDSDRSRWACSLVCAVAVLLSAASTAPSPMYVLYQERWHFSTATTTVVFAVYCLCALTGMVLFGSLSDTAGRRPVLLLALGLVAGSTLLFAFADGVGWLLAARALQGFGGGIGGCAVAAALIDLAPAGALLGSLTPIVGIGAGALGAGALVEHGPAPTVLTYVVLLVLLVGAAAGVLFLPETVPGARGRGIGVARRISVPVRARRAFLALSLPVVAVWAVGGLYLGLGPLLAAELLGSRSSVVDGLVVTALAGAGTLAQVSCRGVRCRTAMAAGSWLLLGGLALVLVALSLGSTALFFTATALLGFGWGATYLAAFRLLSELAAPGRRGELMAAVNVVAYIGTAFPAIGLGLAVDAVGTRGATTAFIVAVGTLVLVALAGSAAHVPAERA</sequence>
<feature type="transmembrane region" description="Helical" evidence="7">
    <location>
        <begin position="88"/>
        <end position="106"/>
    </location>
</feature>
<evidence type="ECO:0000313" key="9">
    <source>
        <dbReference type="EMBL" id="MFC6094649.1"/>
    </source>
</evidence>
<feature type="transmembrane region" description="Helical" evidence="7">
    <location>
        <begin position="142"/>
        <end position="160"/>
    </location>
</feature>
<comment type="subcellular location">
    <subcellularLocation>
        <location evidence="1">Cell membrane</location>
        <topology evidence="1">Multi-pass membrane protein</topology>
    </subcellularLocation>
</comment>
<dbReference type="Pfam" id="PF07690">
    <property type="entry name" value="MFS_1"/>
    <property type="match status" value="1"/>
</dbReference>
<dbReference type="PANTHER" id="PTHR23517">
    <property type="entry name" value="RESISTANCE PROTEIN MDTM, PUTATIVE-RELATED-RELATED"/>
    <property type="match status" value="1"/>
</dbReference>
<comment type="caution">
    <text evidence="9">The sequence shown here is derived from an EMBL/GenBank/DDBJ whole genome shotgun (WGS) entry which is preliminary data.</text>
</comment>
<evidence type="ECO:0000259" key="8">
    <source>
        <dbReference type="PROSITE" id="PS50850"/>
    </source>
</evidence>
<evidence type="ECO:0000256" key="2">
    <source>
        <dbReference type="ARBA" id="ARBA00022448"/>
    </source>
</evidence>
<accession>A0ABW1PHJ9</accession>
<evidence type="ECO:0000256" key="4">
    <source>
        <dbReference type="ARBA" id="ARBA00022692"/>
    </source>
</evidence>
<evidence type="ECO:0000313" key="10">
    <source>
        <dbReference type="Proteomes" id="UP001596220"/>
    </source>
</evidence>
<keyword evidence="4 7" id="KW-0812">Transmembrane</keyword>
<feature type="transmembrane region" description="Helical" evidence="7">
    <location>
        <begin position="172"/>
        <end position="192"/>
    </location>
</feature>
<dbReference type="InterPro" id="IPR036259">
    <property type="entry name" value="MFS_trans_sf"/>
</dbReference>
<keyword evidence="2" id="KW-0813">Transport</keyword>
<feature type="transmembrane region" description="Helical" evidence="7">
    <location>
        <begin position="283"/>
        <end position="302"/>
    </location>
</feature>
<dbReference type="RefSeq" id="WP_380643100.1">
    <property type="nucleotide sequence ID" value="NZ_JBHSQO010000069.1"/>
</dbReference>
<dbReference type="PROSITE" id="PS00217">
    <property type="entry name" value="SUGAR_TRANSPORT_2"/>
    <property type="match status" value="1"/>
</dbReference>
<keyword evidence="10" id="KW-1185">Reference proteome</keyword>
<evidence type="ECO:0000256" key="6">
    <source>
        <dbReference type="ARBA" id="ARBA00023136"/>
    </source>
</evidence>
<dbReference type="Gene3D" id="1.20.1250.20">
    <property type="entry name" value="MFS general substrate transporter like domains"/>
    <property type="match status" value="1"/>
</dbReference>
<feature type="transmembrane region" description="Helical" evidence="7">
    <location>
        <begin position="308"/>
        <end position="332"/>
    </location>
</feature>
<reference evidence="10" key="1">
    <citation type="journal article" date="2019" name="Int. J. Syst. Evol. Microbiol.">
        <title>The Global Catalogue of Microorganisms (GCM) 10K type strain sequencing project: providing services to taxonomists for standard genome sequencing and annotation.</title>
        <authorList>
            <consortium name="The Broad Institute Genomics Platform"/>
            <consortium name="The Broad Institute Genome Sequencing Center for Infectious Disease"/>
            <person name="Wu L."/>
            <person name="Ma J."/>
        </authorList>
    </citation>
    <scope>NUCLEOTIDE SEQUENCE [LARGE SCALE GENOMIC DNA]</scope>
    <source>
        <strain evidence="10">CGMCC 4.7246</strain>
    </source>
</reference>
<dbReference type="InterPro" id="IPR050171">
    <property type="entry name" value="MFS_Transporters"/>
</dbReference>
<protein>
    <submittedName>
        <fullName evidence="9">MFS transporter</fullName>
    </submittedName>
</protein>
<keyword evidence="5 7" id="KW-1133">Transmembrane helix</keyword>
<feature type="transmembrane region" description="Helical" evidence="7">
    <location>
        <begin position="252"/>
        <end position="271"/>
    </location>
</feature>
<dbReference type="PANTHER" id="PTHR23517:SF13">
    <property type="entry name" value="MAJOR FACILITATOR SUPERFAMILY MFS_1"/>
    <property type="match status" value="1"/>
</dbReference>
<proteinExistence type="predicted"/>
<gene>
    <name evidence="9" type="ORF">ACFP3R_35740</name>
</gene>
<dbReference type="InterPro" id="IPR011701">
    <property type="entry name" value="MFS"/>
</dbReference>
<keyword evidence="3" id="KW-1003">Cell membrane</keyword>
<name>A0ABW1PHJ9_9PSEU</name>
<dbReference type="EMBL" id="JBHSQO010000069">
    <property type="protein sequence ID" value="MFC6094649.1"/>
    <property type="molecule type" value="Genomic_DNA"/>
</dbReference>
<evidence type="ECO:0000256" key="5">
    <source>
        <dbReference type="ARBA" id="ARBA00022989"/>
    </source>
</evidence>
<dbReference type="InterPro" id="IPR020846">
    <property type="entry name" value="MFS_dom"/>
</dbReference>
<evidence type="ECO:0000256" key="1">
    <source>
        <dbReference type="ARBA" id="ARBA00004651"/>
    </source>
</evidence>
<organism evidence="9 10">
    <name type="scientific">Saccharothrix lopnurensis</name>
    <dbReference type="NCBI Taxonomy" id="1670621"/>
    <lineage>
        <taxon>Bacteria</taxon>
        <taxon>Bacillati</taxon>
        <taxon>Actinomycetota</taxon>
        <taxon>Actinomycetes</taxon>
        <taxon>Pseudonocardiales</taxon>
        <taxon>Pseudonocardiaceae</taxon>
        <taxon>Saccharothrix</taxon>
    </lineage>
</organism>
<dbReference type="InterPro" id="IPR005829">
    <property type="entry name" value="Sugar_transporter_CS"/>
</dbReference>
<dbReference type="Proteomes" id="UP001596220">
    <property type="component" value="Unassembled WGS sequence"/>
</dbReference>
<feature type="transmembrane region" description="Helical" evidence="7">
    <location>
        <begin position="21"/>
        <end position="39"/>
    </location>
</feature>
<evidence type="ECO:0000256" key="7">
    <source>
        <dbReference type="SAM" id="Phobius"/>
    </source>
</evidence>
<feature type="transmembrane region" description="Helical" evidence="7">
    <location>
        <begin position="51"/>
        <end position="76"/>
    </location>
</feature>
<feature type="transmembrane region" description="Helical" evidence="7">
    <location>
        <begin position="219"/>
        <end position="240"/>
    </location>
</feature>
<dbReference type="SUPFAM" id="SSF103473">
    <property type="entry name" value="MFS general substrate transporter"/>
    <property type="match status" value="1"/>
</dbReference>
<feature type="transmembrane region" description="Helical" evidence="7">
    <location>
        <begin position="112"/>
        <end position="135"/>
    </location>
</feature>